<feature type="compositionally biased region" description="Low complexity" evidence="1">
    <location>
        <begin position="239"/>
        <end position="257"/>
    </location>
</feature>
<feature type="region of interest" description="Disordered" evidence="1">
    <location>
        <begin position="185"/>
        <end position="212"/>
    </location>
</feature>
<dbReference type="PROSITE" id="PS50048">
    <property type="entry name" value="ZN2_CY6_FUNGAL_2"/>
    <property type="match status" value="1"/>
</dbReference>
<dbReference type="STRING" id="763407.A0A167R0R1"/>
<feature type="region of interest" description="Disordered" evidence="1">
    <location>
        <begin position="239"/>
        <end position="285"/>
    </location>
</feature>
<evidence type="ECO:0000256" key="1">
    <source>
        <dbReference type="SAM" id="MobiDB-lite"/>
    </source>
</evidence>
<dbReference type="GO" id="GO:0000981">
    <property type="term" value="F:DNA-binding transcription factor activity, RNA polymerase II-specific"/>
    <property type="evidence" value="ECO:0007669"/>
    <property type="project" value="InterPro"/>
</dbReference>
<gene>
    <name evidence="3" type="ORF">PHYBLDRAFT_161216</name>
</gene>
<dbReference type="Gene3D" id="4.10.240.10">
    <property type="entry name" value="Zn(2)-C6 fungal-type DNA-binding domain"/>
    <property type="match status" value="1"/>
</dbReference>
<accession>A0A167R0R1</accession>
<feature type="compositionally biased region" description="Polar residues" evidence="1">
    <location>
        <begin position="266"/>
        <end position="283"/>
    </location>
</feature>
<reference evidence="4" key="1">
    <citation type="submission" date="2015-06" db="EMBL/GenBank/DDBJ databases">
        <title>Expansion of signal transduction pathways in fungi by whole-genome duplication.</title>
        <authorList>
            <consortium name="DOE Joint Genome Institute"/>
            <person name="Corrochano L.M."/>
            <person name="Kuo A."/>
            <person name="Marcet-Houben M."/>
            <person name="Polaino S."/>
            <person name="Salamov A."/>
            <person name="Villalobos J.M."/>
            <person name="Alvarez M.I."/>
            <person name="Avalos J."/>
            <person name="Benito E.P."/>
            <person name="Benoit I."/>
            <person name="Burger G."/>
            <person name="Camino L.P."/>
            <person name="Canovas D."/>
            <person name="Cerda-Olmedo E."/>
            <person name="Cheng J.-F."/>
            <person name="Dominguez A."/>
            <person name="Elias M."/>
            <person name="Eslava A.P."/>
            <person name="Glaser F."/>
            <person name="Grimwood J."/>
            <person name="Gutierrez G."/>
            <person name="Heitman J."/>
            <person name="Henrissat B."/>
            <person name="Iturriaga E.A."/>
            <person name="Lang B.F."/>
            <person name="Lavin J.L."/>
            <person name="Lee S."/>
            <person name="Li W."/>
            <person name="Lindquist E."/>
            <person name="Lopez-Garcia S."/>
            <person name="Luque E.M."/>
            <person name="Marcos A.T."/>
            <person name="Martin J."/>
            <person name="McCluskey K."/>
            <person name="Medina H.R."/>
            <person name="Miralles-Duran A."/>
            <person name="Miyazaki A."/>
            <person name="Munoz-Torres E."/>
            <person name="Oguiza J.A."/>
            <person name="Ohm R."/>
            <person name="Olmedo M."/>
            <person name="Orejas M."/>
            <person name="Ortiz-Castellanos L."/>
            <person name="Pisabarro A.G."/>
            <person name="Rodriguez-Romero J."/>
            <person name="Ruiz-Herrera J."/>
            <person name="Ruiz-Vazquez R."/>
            <person name="Sanz C."/>
            <person name="Schackwitz W."/>
            <person name="Schmutz J."/>
            <person name="Shahriari M."/>
            <person name="Shelest E."/>
            <person name="Silva-Franco F."/>
            <person name="Soanes D."/>
            <person name="Syed K."/>
            <person name="Tagua V.G."/>
            <person name="Talbot N.J."/>
            <person name="Thon M."/>
            <person name="De vries R.P."/>
            <person name="Wiebenga A."/>
            <person name="Yadav J.S."/>
            <person name="Braun E.L."/>
            <person name="Baker S."/>
            <person name="Garre V."/>
            <person name="Horwitz B."/>
            <person name="Torres-Martinez S."/>
            <person name="Idnurm A."/>
            <person name="Herrera-Estrella A."/>
            <person name="Gabaldon T."/>
            <person name="Grigoriev I.V."/>
        </authorList>
    </citation>
    <scope>NUCLEOTIDE SEQUENCE [LARGE SCALE GENOMIC DNA]</scope>
    <source>
        <strain evidence="4">NRRL 1555(-)</strain>
    </source>
</reference>
<dbReference type="OrthoDB" id="39175at2759"/>
<dbReference type="GeneID" id="28995269"/>
<dbReference type="CDD" id="cd00067">
    <property type="entry name" value="GAL4"/>
    <property type="match status" value="1"/>
</dbReference>
<evidence type="ECO:0000313" key="3">
    <source>
        <dbReference type="EMBL" id="OAD80577.1"/>
    </source>
</evidence>
<dbReference type="SUPFAM" id="SSF57701">
    <property type="entry name" value="Zn2/Cys6 DNA-binding domain"/>
    <property type="match status" value="1"/>
</dbReference>
<protein>
    <submittedName>
        <fullName evidence="3">Zn(2)-C6 fungal-specific transcription factor</fullName>
    </submittedName>
</protein>
<dbReference type="AlphaFoldDB" id="A0A167R0R1"/>
<name>A0A167R0R1_PHYB8</name>
<sequence>MSNLQKNPEDIGSLGHPQSPLNDSRTITRMHPSLKRPRAPIACYRCHHKKVRCDGAHPNCTRCLSTGVLCAYPNSRRSRNTQPTNVDPFINNLSHLEARIRRIETDLESQRAIMHSVFSPKNDAECSMGRRFKEALSLDSTNQMNLSQQHNLVAGELNAQMLKTEQEVQESRSILAQLRLRGEQKIARGKRAAAAAVSTTTNSLGRSALASTDQSLQQQSSSSAAAAGTIIGGGATTLSSTSTSTSAGATGSSGPSSKETGRTRSVHSSAANRQKLNKSQQAIEKQKKNAILTGSVSPSYNVTPCNLNNPMDTHYSLHPLHPSSALSPSNGCAYGNNPIITKNEYMDAHQFCVEASNTMVDWSLLQRTSSNDGSVAGTSAQLADIHKQHNGILSPTPSNTYRSPNGSMSANDSNGRTFTMSNSPFIQPLNISFNLAPSSSSSSTTTDSTVSSSVQTSHISQPLGNDSCNMFNLSTFMIDDMLTEESHGKIST</sequence>
<dbReference type="PROSITE" id="PS00463">
    <property type="entry name" value="ZN2_CY6_FUNGAL_1"/>
    <property type="match status" value="1"/>
</dbReference>
<dbReference type="Proteomes" id="UP000077315">
    <property type="component" value="Unassembled WGS sequence"/>
</dbReference>
<dbReference type="InterPro" id="IPR036864">
    <property type="entry name" value="Zn2-C6_fun-type_DNA-bd_sf"/>
</dbReference>
<dbReference type="InterPro" id="IPR001138">
    <property type="entry name" value="Zn2Cys6_DnaBD"/>
</dbReference>
<dbReference type="InParanoid" id="A0A167R0R1"/>
<keyword evidence="4" id="KW-1185">Reference proteome</keyword>
<feature type="region of interest" description="Disordered" evidence="1">
    <location>
        <begin position="1"/>
        <end position="26"/>
    </location>
</feature>
<dbReference type="RefSeq" id="XP_018298617.1">
    <property type="nucleotide sequence ID" value="XM_018434363.1"/>
</dbReference>
<dbReference type="GO" id="GO:0008270">
    <property type="term" value="F:zinc ion binding"/>
    <property type="evidence" value="ECO:0007669"/>
    <property type="project" value="InterPro"/>
</dbReference>
<evidence type="ECO:0000259" key="2">
    <source>
        <dbReference type="PROSITE" id="PS50048"/>
    </source>
</evidence>
<dbReference type="SMART" id="SM00066">
    <property type="entry name" value="GAL4"/>
    <property type="match status" value="1"/>
</dbReference>
<evidence type="ECO:0000313" key="4">
    <source>
        <dbReference type="Proteomes" id="UP000077315"/>
    </source>
</evidence>
<proteinExistence type="predicted"/>
<dbReference type="VEuPathDB" id="FungiDB:PHYBLDRAFT_161216"/>
<feature type="compositionally biased region" description="Polar residues" evidence="1">
    <location>
        <begin position="391"/>
        <end position="413"/>
    </location>
</feature>
<dbReference type="Pfam" id="PF00172">
    <property type="entry name" value="Zn_clus"/>
    <property type="match status" value="1"/>
</dbReference>
<feature type="domain" description="Zn(2)-C6 fungal-type" evidence="2">
    <location>
        <begin position="42"/>
        <end position="72"/>
    </location>
</feature>
<dbReference type="EMBL" id="KV440971">
    <property type="protein sequence ID" value="OAD80577.1"/>
    <property type="molecule type" value="Genomic_DNA"/>
</dbReference>
<organism evidence="3 4">
    <name type="scientific">Phycomyces blakesleeanus (strain ATCC 8743b / DSM 1359 / FGSC 10004 / NBRC 33097 / NRRL 1555)</name>
    <dbReference type="NCBI Taxonomy" id="763407"/>
    <lineage>
        <taxon>Eukaryota</taxon>
        <taxon>Fungi</taxon>
        <taxon>Fungi incertae sedis</taxon>
        <taxon>Mucoromycota</taxon>
        <taxon>Mucoromycotina</taxon>
        <taxon>Mucoromycetes</taxon>
        <taxon>Mucorales</taxon>
        <taxon>Phycomycetaceae</taxon>
        <taxon>Phycomyces</taxon>
    </lineage>
</organism>
<feature type="region of interest" description="Disordered" evidence="1">
    <location>
        <begin position="389"/>
        <end position="413"/>
    </location>
</feature>